<proteinExistence type="predicted"/>
<comment type="caution">
    <text evidence="2">The sequence shown here is derived from an EMBL/GenBank/DDBJ whole genome shotgun (WGS) entry which is preliminary data.</text>
</comment>
<keyword evidence="1" id="KW-0732">Signal</keyword>
<keyword evidence="3" id="KW-1185">Reference proteome</keyword>
<dbReference type="Proteomes" id="UP001595766">
    <property type="component" value="Unassembled WGS sequence"/>
</dbReference>
<protein>
    <recommendedName>
        <fullName evidence="4">Secreted protein</fullName>
    </recommendedName>
</protein>
<organism evidence="2 3">
    <name type="scientific">Belliella kenyensis</name>
    <dbReference type="NCBI Taxonomy" id="1472724"/>
    <lineage>
        <taxon>Bacteria</taxon>
        <taxon>Pseudomonadati</taxon>
        <taxon>Bacteroidota</taxon>
        <taxon>Cytophagia</taxon>
        <taxon>Cytophagales</taxon>
        <taxon>Cyclobacteriaceae</taxon>
        <taxon>Belliella</taxon>
    </lineage>
</organism>
<reference evidence="3" key="1">
    <citation type="journal article" date="2019" name="Int. J. Syst. Evol. Microbiol.">
        <title>The Global Catalogue of Microorganisms (GCM) 10K type strain sequencing project: providing services to taxonomists for standard genome sequencing and annotation.</title>
        <authorList>
            <consortium name="The Broad Institute Genomics Platform"/>
            <consortium name="The Broad Institute Genome Sequencing Center for Infectious Disease"/>
            <person name="Wu L."/>
            <person name="Ma J."/>
        </authorList>
    </citation>
    <scope>NUCLEOTIDE SEQUENCE [LARGE SCALE GENOMIC DNA]</scope>
    <source>
        <strain evidence="3">CECT 8551</strain>
    </source>
</reference>
<dbReference type="RefSeq" id="WP_241291388.1">
    <property type="nucleotide sequence ID" value="NZ_JAKZGR010000002.1"/>
</dbReference>
<accession>A0ABV8ELZ6</accession>
<name>A0ABV8ELZ6_9BACT</name>
<evidence type="ECO:0008006" key="4">
    <source>
        <dbReference type="Google" id="ProtNLM"/>
    </source>
</evidence>
<evidence type="ECO:0000313" key="3">
    <source>
        <dbReference type="Proteomes" id="UP001595766"/>
    </source>
</evidence>
<dbReference type="EMBL" id="JBHSAV010000053">
    <property type="protein sequence ID" value="MFC3977019.1"/>
    <property type="molecule type" value="Genomic_DNA"/>
</dbReference>
<sequence length="63" mass="6873">MRKVFLFSFGLMSLVAFTTFTSQPTQALSGRCMWSDFELGCDPSYADGHCAVPDGCTDVVVVE</sequence>
<feature type="chain" id="PRO_5045927135" description="Secreted protein" evidence="1">
    <location>
        <begin position="28"/>
        <end position="63"/>
    </location>
</feature>
<evidence type="ECO:0000256" key="1">
    <source>
        <dbReference type="SAM" id="SignalP"/>
    </source>
</evidence>
<evidence type="ECO:0000313" key="2">
    <source>
        <dbReference type="EMBL" id="MFC3977019.1"/>
    </source>
</evidence>
<gene>
    <name evidence="2" type="ORF">ACFOUP_11585</name>
</gene>
<feature type="signal peptide" evidence="1">
    <location>
        <begin position="1"/>
        <end position="27"/>
    </location>
</feature>